<reference evidence="2 7" key="3">
    <citation type="submission" date="2021-03" db="EMBL/GenBank/DDBJ databases">
        <title>Comparative genomics of Chinese and international isolates of Escherichia albertii: population structure and evolution of virulence and antimicrobial resistance.</title>
        <authorList>
            <person name="Wang H."/>
            <person name="Xiong Y."/>
            <person name="Luo L."/>
        </authorList>
    </citation>
    <scope>NUCLEOTIDE SEQUENCE [LARGE SCALE GENOMIC DNA]</scope>
    <source>
        <strain evidence="2 7">Sample 165</strain>
    </source>
</reference>
<evidence type="ECO:0000313" key="1">
    <source>
        <dbReference type="EMBL" id="PSY45075.1"/>
    </source>
</evidence>
<dbReference type="Proteomes" id="UP000663211">
    <property type="component" value="Chromosome"/>
</dbReference>
<gene>
    <name evidence="1" type="ORF">C7B09_03720</name>
    <name evidence="3" type="ORF">EYS06_07705</name>
    <name evidence="2" type="ORF">JRC44_12015</name>
    <name evidence="4" type="ORF">PS049_18870</name>
</gene>
<evidence type="ECO:0000313" key="3">
    <source>
        <dbReference type="EMBL" id="TBR54377.1"/>
    </source>
</evidence>
<evidence type="ECO:0000313" key="7">
    <source>
        <dbReference type="Proteomes" id="UP000663211"/>
    </source>
</evidence>
<reference evidence="1 5" key="1">
    <citation type="submission" date="2018-03" db="EMBL/GenBank/DDBJ databases">
        <title>Whole Genome Sequencing of Escherichia coli isolates from wildlife.</title>
        <authorList>
            <person name="Whitehouse C.A."/>
            <person name="Lacher D.W."/>
            <person name="Mammel M.K."/>
            <person name="Barnaba T."/>
            <person name="Lorch J.M."/>
        </authorList>
    </citation>
    <scope>NUCLEOTIDE SEQUENCE [LARGE SCALE GENOMIC DNA]</scope>
    <source>
        <strain evidence="1 5">20507-2</strain>
    </source>
</reference>
<evidence type="ECO:0000313" key="5">
    <source>
        <dbReference type="Proteomes" id="UP000240382"/>
    </source>
</evidence>
<evidence type="ECO:0000313" key="2">
    <source>
        <dbReference type="EMBL" id="QST75767.1"/>
    </source>
</evidence>
<name>A0A2T3RW77_ESCAL</name>
<dbReference type="RefSeq" id="WP_010340761.1">
    <property type="nucleotide sequence ID" value="NZ_AP014856.1"/>
</dbReference>
<proteinExistence type="predicted"/>
<dbReference type="EMBL" id="CP117562">
    <property type="protein sequence ID" value="WDB28383.1"/>
    <property type="molecule type" value="Genomic_DNA"/>
</dbReference>
<dbReference type="AlphaFoldDB" id="A0A2T3RW77"/>
<reference evidence="3 6" key="2">
    <citation type="submission" date="2019-02" db="EMBL/GenBank/DDBJ databases">
        <title>Draft genome sequence of Escherichia albertii strain Mex-12/320a, isolated from an infant with diarrhea, harboring virulence genes associated with diarrheagenic strains of enteropathogenic E. coli.</title>
        <authorList>
            <person name="Maldonado-Puga S."/>
            <person name="Meza-Segura M."/>
            <person name="Zaidi M.B."/>
            <person name="Estrada-Garcia T."/>
        </authorList>
    </citation>
    <scope>NUCLEOTIDE SEQUENCE [LARGE SCALE GENOMIC DNA]</scope>
    <source>
        <strain evidence="3 6">Mex-12/320a</strain>
    </source>
</reference>
<dbReference type="GeneID" id="89516216"/>
<protein>
    <submittedName>
        <fullName evidence="3">Uncharacterized protein</fullName>
    </submittedName>
</protein>
<organism evidence="3 6">
    <name type="scientific">Escherichia albertii</name>
    <dbReference type="NCBI Taxonomy" id="208962"/>
    <lineage>
        <taxon>Bacteria</taxon>
        <taxon>Pseudomonadati</taxon>
        <taxon>Pseudomonadota</taxon>
        <taxon>Gammaproteobacteria</taxon>
        <taxon>Enterobacterales</taxon>
        <taxon>Enterobacteriaceae</taxon>
        <taxon>Escherichia</taxon>
    </lineage>
</organism>
<keyword evidence="5" id="KW-1185">Reference proteome</keyword>
<evidence type="ECO:0000313" key="4">
    <source>
        <dbReference type="EMBL" id="WDB28383.1"/>
    </source>
</evidence>
<reference evidence="4" key="4">
    <citation type="submission" date="2023-02" db="EMBL/GenBank/DDBJ databases">
        <title>Escherichia albertii as a potential enteropathogen in the light of epidemiological and genomic studies.</title>
        <authorList>
            <person name="Leszczynska K."/>
            <person name="Swiecicka I."/>
            <person name="Daniluk T."/>
            <person name="Lebensztejn D."/>
            <person name="Chmielewska S."/>
            <person name="Leszczynska D."/>
            <person name="Gawor J."/>
            <person name="Kliber M."/>
        </authorList>
    </citation>
    <scope>NUCLEOTIDE SEQUENCE</scope>
    <source>
        <strain evidence="4">BIA_7</strain>
    </source>
</reference>
<dbReference type="EMBL" id="PYQT01000002">
    <property type="protein sequence ID" value="PSY45075.1"/>
    <property type="molecule type" value="Genomic_DNA"/>
</dbReference>
<dbReference type="Proteomes" id="UP000292187">
    <property type="component" value="Unassembled WGS sequence"/>
</dbReference>
<accession>A0A2T3RW77</accession>
<sequence length="81" mass="9486">MRVLNGFQPKLILLKNILNTQFTIRQLNGFKIFLDGENEVPKRRLSLFIVGADDFWRFEILAGKRQHICEVNQKARSDVRA</sequence>
<evidence type="ECO:0000313" key="6">
    <source>
        <dbReference type="Proteomes" id="UP000292187"/>
    </source>
</evidence>
<dbReference type="Proteomes" id="UP001219219">
    <property type="component" value="Chromosome"/>
</dbReference>
<dbReference type="Proteomes" id="UP000240382">
    <property type="component" value="Unassembled WGS sequence"/>
</dbReference>
<dbReference type="EMBL" id="SIZV01000007">
    <property type="protein sequence ID" value="TBR54377.1"/>
    <property type="molecule type" value="Genomic_DNA"/>
</dbReference>
<dbReference type="EMBL" id="CP070296">
    <property type="protein sequence ID" value="QST75767.1"/>
    <property type="molecule type" value="Genomic_DNA"/>
</dbReference>